<dbReference type="Proteomes" id="UP000027195">
    <property type="component" value="Unassembled WGS sequence"/>
</dbReference>
<evidence type="ECO:0000256" key="1">
    <source>
        <dbReference type="ARBA" id="ARBA00010171"/>
    </source>
</evidence>
<feature type="compositionally biased region" description="Basic and acidic residues" evidence="5">
    <location>
        <begin position="119"/>
        <end position="128"/>
    </location>
</feature>
<dbReference type="GO" id="GO:0003697">
    <property type="term" value="F:single-stranded DNA binding"/>
    <property type="evidence" value="ECO:0007669"/>
    <property type="project" value="TreeGrafter"/>
</dbReference>
<dbReference type="HOGENOM" id="CLU_004969_2_0_1"/>
<evidence type="ECO:0000313" key="8">
    <source>
        <dbReference type="Proteomes" id="UP000027195"/>
    </source>
</evidence>
<evidence type="ECO:0000256" key="5">
    <source>
        <dbReference type="SAM" id="MobiDB-lite"/>
    </source>
</evidence>
<gene>
    <name evidence="7" type="ORF">BOTBODRAFT_31793</name>
</gene>
<dbReference type="InterPro" id="IPR027417">
    <property type="entry name" value="P-loop_NTPase"/>
</dbReference>
<dbReference type="GO" id="GO:0005634">
    <property type="term" value="C:nucleus"/>
    <property type="evidence" value="ECO:0007669"/>
    <property type="project" value="TreeGrafter"/>
</dbReference>
<accession>A0A067MIW1</accession>
<feature type="compositionally biased region" description="Acidic residues" evidence="5">
    <location>
        <begin position="7"/>
        <end position="16"/>
    </location>
</feature>
<dbReference type="SUPFAM" id="SSF52540">
    <property type="entry name" value="P-loop containing nucleoside triphosphate hydrolases"/>
    <property type="match status" value="1"/>
</dbReference>
<dbReference type="STRING" id="930990.A0A067MIW1"/>
<dbReference type="GO" id="GO:0030915">
    <property type="term" value="C:Smc5-Smc6 complex"/>
    <property type="evidence" value="ECO:0007669"/>
    <property type="project" value="TreeGrafter"/>
</dbReference>
<dbReference type="PANTHER" id="PTHR45916">
    <property type="entry name" value="STRUCTURAL MAINTENANCE OF CHROMOSOMES PROTEIN 5"/>
    <property type="match status" value="1"/>
</dbReference>
<dbReference type="GO" id="GO:0000724">
    <property type="term" value="P:double-strand break repair via homologous recombination"/>
    <property type="evidence" value="ECO:0007669"/>
    <property type="project" value="TreeGrafter"/>
</dbReference>
<keyword evidence="8" id="KW-1185">Reference proteome</keyword>
<protein>
    <recommendedName>
        <fullName evidence="2">Structural maintenance of chromosomes protein 5</fullName>
    </recommendedName>
</protein>
<dbReference type="PANTHER" id="PTHR45916:SF1">
    <property type="entry name" value="STRUCTURAL MAINTENANCE OF CHROMOSOMES PROTEIN 5"/>
    <property type="match status" value="1"/>
</dbReference>
<evidence type="ECO:0000313" key="7">
    <source>
        <dbReference type="EMBL" id="KDQ15469.1"/>
    </source>
</evidence>
<feature type="coiled-coil region" evidence="4">
    <location>
        <begin position="994"/>
        <end position="1031"/>
    </location>
</feature>
<feature type="compositionally biased region" description="Basic and acidic residues" evidence="5">
    <location>
        <begin position="66"/>
        <end position="81"/>
    </location>
</feature>
<sequence length="1206" mass="135950">MPRINDSDDERPDDSSSDLGEPSVPADVTMNGGAPADIEFDDTAGGSVEQAEDEEEDAHSSKRARTSRDGSYAKKEKDSNSGRRKGRVATDENEGDDDEGDEEDGQAEEDGEFEVEEEPERKPKVERAVMLPRDKDGYVPGSIVRVKLENFVTYDKVEFHPGPYLNMILGPNGTGKSSIACALCIGLGWHPNILGRANELNAFAKHGADSGFIEIELKGPPGKRNLVIRRKLNARDRRSTFTLNGEGVTQKDVQTRVAALGVQVGNLCSFLPQDKVSEFAQMSPQQLLKETQRVAGAAELTDWHTSLIKFDGELKELEKENNSSRADIEHLVQQNSLLEKEVKRYEARQKIEQEIALYELFLPYLHYGDAKKDYQRVKDERSRVGSTLKQLEEKNAPLHEKKTEVEKIAAKVAAKKKAINAGVDQTYIKIKRKSSEQEQIDADAEDLQKKLDILKNNEKQRKLKINSYKRDIVQLENEIANPPEFEDMEQLNKQLADGSQVLREASNQYGEAQDRQREVADRNAEYRHKLELADQEMANLKNKSLQRVHTLSRWDKDAADACIWLRANQHRFAAQVFEPAYVSIDVPDPLYRDAVESCFNNNQLKTFVAQNANDYKLLNELINDQGALGRKARINTWYRPKDFDKLMPPPMEEKQLHALGFNGYAIDYVQGPDGLLWYLQKELNLHRTAIGLDPSKIELRVAIEAVSSRESAPTWPPPATTFIAGRTQHRVSRSAYGKQLPQSMAVNIRPSRNFTHEAADPSIKAAIEQKTIAARQGMAETEQEMAGLSEEAKQAKQRHTVAKAHQDQLKARKAEIQNAIRHFETKKVKLGTTKEKLEKEENAPSAETERKKLKSQLLHFAKKRVKSALELKALIEHAKNEHAQGAKLGLEHVQLTANVSALAAMATAHDEESAKIRAEWDALVIEFNDVKALAKRLSEEVKEAFDSADPVIKEQFQALPDEEKEAYTVEEILGHIEGAKAKLELSHATSANVVERYKTREAQIEEKKQRLDQQERRAAKVAKNMQTVKDQWYPALKDLISSIGDKFSAAFDRIGCAGEIKISENEDYKEWAIDILVKFRDKEKLQLLTGQRQSGGERSLTTILYLMSLTELARAPFSLVDEINQGMDHRAERAVHNQLVEVTCKGDSGQYFLITPKLLPALRYHERMRVLCVYNGEWLPEEQGIGSMKSLLDSYVRANPGLVAAH</sequence>
<dbReference type="InterPro" id="IPR038729">
    <property type="entry name" value="Rad50/SbcC_AAA"/>
</dbReference>
<feature type="coiled-coil region" evidence="4">
    <location>
        <begin position="307"/>
        <end position="348"/>
    </location>
</feature>
<reference evidence="8" key="1">
    <citation type="journal article" date="2014" name="Proc. Natl. Acad. Sci. U.S.A.">
        <title>Extensive sampling of basidiomycete genomes demonstrates inadequacy of the white-rot/brown-rot paradigm for wood decay fungi.</title>
        <authorList>
            <person name="Riley R."/>
            <person name="Salamov A.A."/>
            <person name="Brown D.W."/>
            <person name="Nagy L.G."/>
            <person name="Floudas D."/>
            <person name="Held B.W."/>
            <person name="Levasseur A."/>
            <person name="Lombard V."/>
            <person name="Morin E."/>
            <person name="Otillar R."/>
            <person name="Lindquist E.A."/>
            <person name="Sun H."/>
            <person name="LaButti K.M."/>
            <person name="Schmutz J."/>
            <person name="Jabbour D."/>
            <person name="Luo H."/>
            <person name="Baker S.E."/>
            <person name="Pisabarro A.G."/>
            <person name="Walton J.D."/>
            <person name="Blanchette R.A."/>
            <person name="Henrissat B."/>
            <person name="Martin F."/>
            <person name="Cullen D."/>
            <person name="Hibbett D.S."/>
            <person name="Grigoriev I.V."/>
        </authorList>
    </citation>
    <scope>NUCLEOTIDE SEQUENCE [LARGE SCALE GENOMIC DNA]</scope>
    <source>
        <strain evidence="8">FD-172 SS1</strain>
    </source>
</reference>
<comment type="similarity">
    <text evidence="1">Belongs to the SMC family. SMC5 subfamily.</text>
</comment>
<evidence type="ECO:0000259" key="6">
    <source>
        <dbReference type="Pfam" id="PF13476"/>
    </source>
</evidence>
<keyword evidence="3 4" id="KW-0175">Coiled coil</keyword>
<dbReference type="AlphaFoldDB" id="A0A067MIW1"/>
<feature type="region of interest" description="Disordered" evidence="5">
    <location>
        <begin position="1"/>
        <end position="128"/>
    </location>
</feature>
<feature type="coiled-coil region" evidence="4">
    <location>
        <begin position="430"/>
        <end position="543"/>
    </location>
</feature>
<dbReference type="EMBL" id="KL198032">
    <property type="protein sequence ID" value="KDQ15469.1"/>
    <property type="molecule type" value="Genomic_DNA"/>
</dbReference>
<proteinExistence type="inferred from homology"/>
<dbReference type="OrthoDB" id="10254973at2759"/>
<feature type="compositionally biased region" description="Acidic residues" evidence="5">
    <location>
        <begin position="91"/>
        <end position="118"/>
    </location>
</feature>
<evidence type="ECO:0000256" key="2">
    <source>
        <dbReference type="ARBA" id="ARBA00018687"/>
    </source>
</evidence>
<dbReference type="Pfam" id="PF13476">
    <property type="entry name" value="AAA_23"/>
    <property type="match status" value="1"/>
</dbReference>
<dbReference type="Gene3D" id="3.40.50.300">
    <property type="entry name" value="P-loop containing nucleotide triphosphate hydrolases"/>
    <property type="match status" value="2"/>
</dbReference>
<dbReference type="InParanoid" id="A0A067MIW1"/>
<organism evidence="7 8">
    <name type="scientific">Botryobasidium botryosum (strain FD-172 SS1)</name>
    <dbReference type="NCBI Taxonomy" id="930990"/>
    <lineage>
        <taxon>Eukaryota</taxon>
        <taxon>Fungi</taxon>
        <taxon>Dikarya</taxon>
        <taxon>Basidiomycota</taxon>
        <taxon>Agaricomycotina</taxon>
        <taxon>Agaricomycetes</taxon>
        <taxon>Cantharellales</taxon>
        <taxon>Botryobasidiaceae</taxon>
        <taxon>Botryobasidium</taxon>
    </lineage>
</organism>
<evidence type="ECO:0000256" key="4">
    <source>
        <dbReference type="SAM" id="Coils"/>
    </source>
</evidence>
<name>A0A067MIW1_BOTB1</name>
<feature type="coiled-coil region" evidence="4">
    <location>
        <begin position="778"/>
        <end position="856"/>
    </location>
</feature>
<evidence type="ECO:0000256" key="3">
    <source>
        <dbReference type="ARBA" id="ARBA00023054"/>
    </source>
</evidence>
<dbReference type="GO" id="GO:0016887">
    <property type="term" value="F:ATP hydrolysis activity"/>
    <property type="evidence" value="ECO:0007669"/>
    <property type="project" value="InterPro"/>
</dbReference>
<dbReference type="FunCoup" id="A0A067MIW1">
    <property type="interactions" value="843"/>
</dbReference>
<feature type="domain" description="Rad50/SbcC-type AAA" evidence="6">
    <location>
        <begin position="145"/>
        <end position="356"/>
    </location>
</feature>